<protein>
    <submittedName>
        <fullName evidence="1">Uncharacterized protein</fullName>
    </submittedName>
</protein>
<name>A0AA51RW87_9GAMM</name>
<dbReference type="Proteomes" id="UP001239782">
    <property type="component" value="Chromosome"/>
</dbReference>
<organism evidence="1 2">
    <name type="scientific">Pleionea litopenaei</name>
    <dbReference type="NCBI Taxonomy" id="3070815"/>
    <lineage>
        <taxon>Bacteria</taxon>
        <taxon>Pseudomonadati</taxon>
        <taxon>Pseudomonadota</taxon>
        <taxon>Gammaproteobacteria</taxon>
        <taxon>Oceanospirillales</taxon>
        <taxon>Pleioneaceae</taxon>
        <taxon>Pleionea</taxon>
    </lineage>
</organism>
<accession>A0AA51RW87</accession>
<reference evidence="1 2" key="1">
    <citation type="submission" date="2023-08" db="EMBL/GenBank/DDBJ databases">
        <title>Pleionea litopenaei sp. nov., isolated from stomach of juvenile Litopenaeus vannamei.</title>
        <authorList>
            <person name="Rho A.M."/>
            <person name="Hwang C.Y."/>
        </authorList>
    </citation>
    <scope>NUCLEOTIDE SEQUENCE [LARGE SCALE GENOMIC DNA]</scope>
    <source>
        <strain evidence="1 2">HL-JVS1</strain>
    </source>
</reference>
<dbReference type="KEGG" id="plei:Q9312_07755"/>
<dbReference type="AlphaFoldDB" id="A0AA51RW87"/>
<dbReference type="EMBL" id="CP133548">
    <property type="protein sequence ID" value="WMS88803.1"/>
    <property type="molecule type" value="Genomic_DNA"/>
</dbReference>
<sequence length="109" mass="12854">MFRIDESKWKIHDPDGILSYHFESFDVSVLKCEGAIHPREDMLSFTHKETGYIVDFGYYGCEVTMDGRFVVYVIDANLEDGWSNPIERHEENDFLEAMLNLKAMYRKYS</sequence>
<proteinExistence type="predicted"/>
<gene>
    <name evidence="1" type="ORF">Q9312_07755</name>
</gene>
<keyword evidence="2" id="KW-1185">Reference proteome</keyword>
<dbReference type="RefSeq" id="WP_309204026.1">
    <property type="nucleotide sequence ID" value="NZ_CP133548.1"/>
</dbReference>
<evidence type="ECO:0000313" key="2">
    <source>
        <dbReference type="Proteomes" id="UP001239782"/>
    </source>
</evidence>
<evidence type="ECO:0000313" key="1">
    <source>
        <dbReference type="EMBL" id="WMS88803.1"/>
    </source>
</evidence>